<dbReference type="PANTHER" id="PTHR34582:SF5">
    <property type="entry name" value="UPF0702 TRANSMEMBRANE PROTEIN YETF"/>
    <property type="match status" value="1"/>
</dbReference>
<dbReference type="Pfam" id="PF20730">
    <property type="entry name" value="YetF_N"/>
    <property type="match status" value="1"/>
</dbReference>
<evidence type="ECO:0000256" key="3">
    <source>
        <dbReference type="ARBA" id="ARBA00022475"/>
    </source>
</evidence>
<dbReference type="InterPro" id="IPR023090">
    <property type="entry name" value="UPF0702_alpha/beta_dom_sf"/>
</dbReference>
<evidence type="ECO:0000259" key="8">
    <source>
        <dbReference type="Pfam" id="PF04239"/>
    </source>
</evidence>
<dbReference type="InterPro" id="IPR048454">
    <property type="entry name" value="YetF_N"/>
</dbReference>
<dbReference type="Proteomes" id="UP000245624">
    <property type="component" value="Unassembled WGS sequence"/>
</dbReference>
<comment type="similarity">
    <text evidence="2">Belongs to the UPF0702 family.</text>
</comment>
<accession>A0A317KVA9</accession>
<evidence type="ECO:0000256" key="7">
    <source>
        <dbReference type="SAM" id="Phobius"/>
    </source>
</evidence>
<dbReference type="RefSeq" id="WP_054860290.1">
    <property type="nucleotide sequence ID" value="NZ_QGTD01000018.1"/>
</dbReference>
<feature type="domain" description="YetF-like N-terminal transmembrane" evidence="9">
    <location>
        <begin position="14"/>
        <end position="81"/>
    </location>
</feature>
<proteinExistence type="inferred from homology"/>
<dbReference type="GO" id="GO:0005886">
    <property type="term" value="C:plasma membrane"/>
    <property type="evidence" value="ECO:0007669"/>
    <property type="project" value="UniProtKB-SubCell"/>
</dbReference>
<name>A0A317KVA9_9BACI</name>
<feature type="domain" description="YetF C-terminal" evidence="8">
    <location>
        <begin position="90"/>
        <end position="222"/>
    </location>
</feature>
<evidence type="ECO:0000256" key="6">
    <source>
        <dbReference type="ARBA" id="ARBA00023136"/>
    </source>
</evidence>
<evidence type="ECO:0000256" key="5">
    <source>
        <dbReference type="ARBA" id="ARBA00022989"/>
    </source>
</evidence>
<dbReference type="Pfam" id="PF04239">
    <property type="entry name" value="DUF421"/>
    <property type="match status" value="1"/>
</dbReference>
<dbReference type="AlphaFoldDB" id="A0A317KVA9"/>
<comment type="subcellular location">
    <subcellularLocation>
        <location evidence="1">Cell membrane</location>
        <topology evidence="1">Multi-pass membrane protein</topology>
    </subcellularLocation>
</comment>
<sequence length="234" mass="26903">MDFLGGQESLTALEWALRAIVSFLFLLFVAKIMGQRSISQLRFLDFVIALLIGNIIAHPLSDEQLGLKGSTITISVLVILYLTGVLLSLKWQGIRKVFEPSPLPLVEYGKINYYNLNKAKISIDFLLSELRREKAEDIQKVALALWEPGGFISVFLYPQYQPITQSNLTTAMEPFRFTKVIIKEQMIDYHELKKLGKDEQWLLMKIKEIYNVELNDILLATIDNNENLQIFLYD</sequence>
<feature type="transmembrane region" description="Helical" evidence="7">
    <location>
        <begin position="41"/>
        <end position="60"/>
    </location>
</feature>
<dbReference type="InterPro" id="IPR007353">
    <property type="entry name" value="DUF421"/>
</dbReference>
<evidence type="ECO:0000313" key="10">
    <source>
        <dbReference type="EMBL" id="PWU67233.1"/>
    </source>
</evidence>
<reference evidence="10 11" key="1">
    <citation type="submission" date="2018-05" db="EMBL/GenBank/DDBJ databases">
        <title>Genomic analysis of Gracilibacillus dipsosauri DD1 reveals novel features of a salt-tolerant amylase.</title>
        <authorList>
            <person name="Deutch C.E."/>
            <person name="Yang S."/>
        </authorList>
    </citation>
    <scope>NUCLEOTIDE SEQUENCE [LARGE SCALE GENOMIC DNA]</scope>
    <source>
        <strain evidence="10 11">DD1</strain>
    </source>
</reference>
<dbReference type="EMBL" id="QGTD01000018">
    <property type="protein sequence ID" value="PWU67233.1"/>
    <property type="molecule type" value="Genomic_DNA"/>
</dbReference>
<keyword evidence="6 7" id="KW-0472">Membrane</keyword>
<dbReference type="PANTHER" id="PTHR34582">
    <property type="entry name" value="UPF0702 TRANSMEMBRANE PROTEIN YCAP"/>
    <property type="match status" value="1"/>
</dbReference>
<keyword evidence="4 7" id="KW-0812">Transmembrane</keyword>
<comment type="caution">
    <text evidence="10">The sequence shown here is derived from an EMBL/GenBank/DDBJ whole genome shotgun (WGS) entry which is preliminary data.</text>
</comment>
<keyword evidence="5 7" id="KW-1133">Transmembrane helix</keyword>
<organism evidence="10 11">
    <name type="scientific">Gracilibacillus dipsosauri</name>
    <dbReference type="NCBI Taxonomy" id="178340"/>
    <lineage>
        <taxon>Bacteria</taxon>
        <taxon>Bacillati</taxon>
        <taxon>Bacillota</taxon>
        <taxon>Bacilli</taxon>
        <taxon>Bacillales</taxon>
        <taxon>Bacillaceae</taxon>
        <taxon>Gracilibacillus</taxon>
    </lineage>
</organism>
<evidence type="ECO:0000256" key="4">
    <source>
        <dbReference type="ARBA" id="ARBA00022692"/>
    </source>
</evidence>
<dbReference type="OrthoDB" id="1899680at2"/>
<gene>
    <name evidence="10" type="ORF">DLJ74_16830</name>
</gene>
<protein>
    <submittedName>
        <fullName evidence="10">DUF421 domain-containing protein</fullName>
    </submittedName>
</protein>
<feature type="transmembrane region" description="Helical" evidence="7">
    <location>
        <begin position="15"/>
        <end position="34"/>
    </location>
</feature>
<evidence type="ECO:0000256" key="1">
    <source>
        <dbReference type="ARBA" id="ARBA00004651"/>
    </source>
</evidence>
<dbReference type="Gene3D" id="3.30.240.20">
    <property type="entry name" value="bsu07140 like domains"/>
    <property type="match status" value="2"/>
</dbReference>
<keyword evidence="11" id="KW-1185">Reference proteome</keyword>
<evidence type="ECO:0000256" key="2">
    <source>
        <dbReference type="ARBA" id="ARBA00006448"/>
    </source>
</evidence>
<keyword evidence="3" id="KW-1003">Cell membrane</keyword>
<evidence type="ECO:0000313" key="11">
    <source>
        <dbReference type="Proteomes" id="UP000245624"/>
    </source>
</evidence>
<feature type="transmembrane region" description="Helical" evidence="7">
    <location>
        <begin position="72"/>
        <end position="89"/>
    </location>
</feature>
<evidence type="ECO:0000259" key="9">
    <source>
        <dbReference type="Pfam" id="PF20730"/>
    </source>
</evidence>